<keyword evidence="3" id="KW-1185">Reference proteome</keyword>
<comment type="caution">
    <text evidence="2">The sequence shown here is derived from an EMBL/GenBank/DDBJ whole genome shotgun (WGS) entry which is preliminary data.</text>
</comment>
<name>A0A1E8FJG3_9ALTE</name>
<evidence type="ECO:0008006" key="4">
    <source>
        <dbReference type="Google" id="ProtNLM"/>
    </source>
</evidence>
<proteinExistence type="predicted"/>
<evidence type="ECO:0000256" key="1">
    <source>
        <dbReference type="SAM" id="Phobius"/>
    </source>
</evidence>
<evidence type="ECO:0000313" key="2">
    <source>
        <dbReference type="EMBL" id="OFI36077.1"/>
    </source>
</evidence>
<feature type="transmembrane region" description="Helical" evidence="1">
    <location>
        <begin position="86"/>
        <end position="107"/>
    </location>
</feature>
<protein>
    <recommendedName>
        <fullName evidence="4">DUF3995 domain-containing protein</fullName>
    </recommendedName>
</protein>
<accession>A0A1E8FJG3</accession>
<dbReference type="RefSeq" id="WP_070174920.1">
    <property type="nucleotide sequence ID" value="NZ_BMJR01000004.1"/>
</dbReference>
<gene>
    <name evidence="2" type="ORF">BFC17_10450</name>
</gene>
<feature type="transmembrane region" description="Helical" evidence="1">
    <location>
        <begin position="50"/>
        <end position="74"/>
    </location>
</feature>
<sequence length="145" mass="15883">MMKNTPLLIAGWLSMAAAVAHLLCIVGGPDWYRFFGAGERMAQMAADGDIYPTMITAGIALLLSIWGLYAFSGAGIIRRLPLCKTCLVLISVIFCARGLAGFFVPFLAQDSMMPQNSPTFWLVSSLICCAYGLLYWQGTRRLFKS</sequence>
<dbReference type="AlphaFoldDB" id="A0A1E8FJG3"/>
<dbReference type="STRING" id="1856405.BFC17_10450"/>
<evidence type="ECO:0000313" key="3">
    <source>
        <dbReference type="Proteomes" id="UP000176037"/>
    </source>
</evidence>
<dbReference type="Proteomes" id="UP000176037">
    <property type="component" value="Unassembled WGS sequence"/>
</dbReference>
<organism evidence="2 3">
    <name type="scientific">Alteromonas lipolytica</name>
    <dbReference type="NCBI Taxonomy" id="1856405"/>
    <lineage>
        <taxon>Bacteria</taxon>
        <taxon>Pseudomonadati</taxon>
        <taxon>Pseudomonadota</taxon>
        <taxon>Gammaproteobacteria</taxon>
        <taxon>Alteromonadales</taxon>
        <taxon>Alteromonadaceae</taxon>
        <taxon>Alteromonas/Salinimonas group</taxon>
        <taxon>Alteromonas</taxon>
    </lineage>
</organism>
<dbReference type="OrthoDB" id="5457135at2"/>
<reference evidence="2 3" key="1">
    <citation type="submission" date="2016-09" db="EMBL/GenBank/DDBJ databases">
        <title>Alteromonas lipolytica, a new species isolated from sea water.</title>
        <authorList>
            <person name="Wu Y.-H."/>
            <person name="Cheng H."/>
            <person name="Xu X.-W."/>
        </authorList>
    </citation>
    <scope>NUCLEOTIDE SEQUENCE [LARGE SCALE GENOMIC DNA]</scope>
    <source>
        <strain evidence="2 3">JW12</strain>
    </source>
</reference>
<keyword evidence="1" id="KW-0812">Transmembrane</keyword>
<keyword evidence="1" id="KW-1133">Transmembrane helix</keyword>
<dbReference type="EMBL" id="MJIC01000004">
    <property type="protein sequence ID" value="OFI36077.1"/>
    <property type="molecule type" value="Genomic_DNA"/>
</dbReference>
<keyword evidence="1" id="KW-0472">Membrane</keyword>
<feature type="transmembrane region" description="Helical" evidence="1">
    <location>
        <begin position="119"/>
        <end position="136"/>
    </location>
</feature>